<gene>
    <name evidence="2" type="ORF">EKO04_011193</name>
</gene>
<proteinExistence type="predicted"/>
<reference evidence="2" key="1">
    <citation type="submission" date="2018-12" db="EMBL/GenBank/DDBJ databases">
        <authorList>
            <person name="Syme R.A."/>
            <person name="Farfan-Caceres L."/>
            <person name="Lichtenzveig J."/>
        </authorList>
    </citation>
    <scope>NUCLEOTIDE SEQUENCE</scope>
    <source>
        <strain evidence="2">Al4</strain>
    </source>
</reference>
<dbReference type="Proteomes" id="UP000651452">
    <property type="component" value="Unassembled WGS sequence"/>
</dbReference>
<protein>
    <recommendedName>
        <fullName evidence="1">Non-reducing end beta-L-arabinofuranosidase-like GH127 middle domain-containing protein</fullName>
    </recommendedName>
</protein>
<evidence type="ECO:0000313" key="3">
    <source>
        <dbReference type="Proteomes" id="UP000651452"/>
    </source>
</evidence>
<dbReference type="InterPro" id="IPR049046">
    <property type="entry name" value="Beta-AFase-like_GH127_middle"/>
</dbReference>
<reference evidence="2" key="2">
    <citation type="submission" date="2020-09" db="EMBL/GenBank/DDBJ databases">
        <title>Reference genome assembly for Australian Ascochyta lentis isolate Al4.</title>
        <authorList>
            <person name="Lee R.C."/>
            <person name="Farfan-Caceres L.M."/>
            <person name="Debler J.W."/>
            <person name="Williams A.H."/>
            <person name="Henares B.M."/>
        </authorList>
    </citation>
    <scope>NUCLEOTIDE SEQUENCE</scope>
    <source>
        <strain evidence="2">Al4</strain>
    </source>
</reference>
<evidence type="ECO:0000259" key="1">
    <source>
        <dbReference type="Pfam" id="PF20736"/>
    </source>
</evidence>
<feature type="domain" description="Non-reducing end beta-L-arabinofuranosidase-like GH127 middle" evidence="1">
    <location>
        <begin position="51"/>
        <end position="109"/>
    </location>
</feature>
<dbReference type="Pfam" id="PF20736">
    <property type="entry name" value="Glyco_hydro127M"/>
    <property type="match status" value="1"/>
</dbReference>
<evidence type="ECO:0000313" key="2">
    <source>
        <dbReference type="EMBL" id="KAF9690940.1"/>
    </source>
</evidence>
<keyword evidence="3" id="KW-1185">Reference proteome</keyword>
<dbReference type="OrthoDB" id="654211at2759"/>
<name>A0A8H7MDM3_9PLEO</name>
<comment type="caution">
    <text evidence="2">The sequence shown here is derived from an EMBL/GenBank/DDBJ whole genome shotgun (WGS) entry which is preliminary data.</text>
</comment>
<accession>A0A8H7MDM3</accession>
<dbReference type="InterPro" id="IPR049174">
    <property type="entry name" value="Beta-AFase-like"/>
</dbReference>
<dbReference type="PANTHER" id="PTHR43465">
    <property type="entry name" value="DUF1680 DOMAIN PROTEIN (AFU_ORTHOLOGUE AFUA_1G08910)"/>
    <property type="match status" value="1"/>
</dbReference>
<dbReference type="EMBL" id="RZGK01000022">
    <property type="protein sequence ID" value="KAF9690940.1"/>
    <property type="molecule type" value="Genomic_DNA"/>
</dbReference>
<dbReference type="AlphaFoldDB" id="A0A8H7MDM3"/>
<dbReference type="PANTHER" id="PTHR43465:SF2">
    <property type="entry name" value="DUF1680 DOMAIN PROTEIN (AFU_ORTHOLOGUE AFUA_1G08910)"/>
    <property type="match status" value="1"/>
</dbReference>
<organism evidence="2 3">
    <name type="scientific">Ascochyta lentis</name>
    <dbReference type="NCBI Taxonomy" id="205686"/>
    <lineage>
        <taxon>Eukaryota</taxon>
        <taxon>Fungi</taxon>
        <taxon>Dikarya</taxon>
        <taxon>Ascomycota</taxon>
        <taxon>Pezizomycotina</taxon>
        <taxon>Dothideomycetes</taxon>
        <taxon>Pleosporomycetidae</taxon>
        <taxon>Pleosporales</taxon>
        <taxon>Pleosporineae</taxon>
        <taxon>Didymellaceae</taxon>
        <taxon>Ascochyta</taxon>
    </lineage>
</organism>
<sequence>MIKIVGLILELATGRNPKCCQILNLGLPYSGAYMHILEDANYAVTGKKAFVNVHLYSSAKVAFSAGAGSIELEQSSNWPWDDTIAFALQNPNQVPTIIRLRIPAWSNNQFILDPPLPSNPGSATIEQGYLTLSPEYVAANPKFSLKISGFEARWKEPHPYTKQNTVFLARGPVVYCAEDAHNPRETDHFRNVAIKRGSPVREDFRT</sequence>